<sequence length="35" mass="3615">MMIRELLVGAAITAAAWVVAIGAAPVAQTEPAEHR</sequence>
<accession>A0A498Q822</accession>
<evidence type="ECO:0000313" key="1">
    <source>
        <dbReference type="EMBL" id="VBA40994.1"/>
    </source>
</evidence>
<name>A0A498Q822_9MYCO</name>
<gene>
    <name evidence="1" type="ORF">LAUMK13_03325</name>
</gene>
<organism evidence="1 2">
    <name type="scientific">Mycobacterium innocens</name>
    <dbReference type="NCBI Taxonomy" id="2341083"/>
    <lineage>
        <taxon>Bacteria</taxon>
        <taxon>Bacillati</taxon>
        <taxon>Actinomycetota</taxon>
        <taxon>Actinomycetes</taxon>
        <taxon>Mycobacteriales</taxon>
        <taxon>Mycobacteriaceae</taxon>
        <taxon>Mycobacterium</taxon>
    </lineage>
</organism>
<dbReference type="Proteomes" id="UP000267289">
    <property type="component" value="Unassembled WGS sequence"/>
</dbReference>
<evidence type="ECO:0000313" key="2">
    <source>
        <dbReference type="Proteomes" id="UP000267289"/>
    </source>
</evidence>
<dbReference type="EMBL" id="UPHQ01000171">
    <property type="protein sequence ID" value="VBA40994.1"/>
    <property type="molecule type" value="Genomic_DNA"/>
</dbReference>
<protein>
    <submittedName>
        <fullName evidence="1">Uncharacterized protein</fullName>
    </submittedName>
</protein>
<reference evidence="1 2" key="1">
    <citation type="submission" date="2018-09" db="EMBL/GenBank/DDBJ databases">
        <authorList>
            <person name="Tagini F."/>
        </authorList>
    </citation>
    <scope>NUCLEOTIDE SEQUENCE [LARGE SCALE GENOMIC DNA]</scope>
    <source>
        <strain evidence="1 2">MK13</strain>
    </source>
</reference>
<proteinExistence type="predicted"/>
<dbReference type="AlphaFoldDB" id="A0A498Q822"/>
<keyword evidence="2" id="KW-1185">Reference proteome</keyword>